<dbReference type="GO" id="GO:0016020">
    <property type="term" value="C:membrane"/>
    <property type="evidence" value="ECO:0007669"/>
    <property type="project" value="UniProtKB-SubCell"/>
</dbReference>
<feature type="region of interest" description="Disordered" evidence="6">
    <location>
        <begin position="350"/>
        <end position="392"/>
    </location>
</feature>
<reference evidence="8" key="2">
    <citation type="submission" date="2025-09" db="UniProtKB">
        <authorList>
            <consortium name="Ensembl"/>
        </authorList>
    </citation>
    <scope>IDENTIFICATION</scope>
</reference>
<evidence type="ECO:0000256" key="4">
    <source>
        <dbReference type="ARBA" id="ARBA00022989"/>
    </source>
</evidence>
<organism evidence="8 9">
    <name type="scientific">Cyprinus carpio carpio</name>
    <dbReference type="NCBI Taxonomy" id="630221"/>
    <lineage>
        <taxon>Eukaryota</taxon>
        <taxon>Metazoa</taxon>
        <taxon>Chordata</taxon>
        <taxon>Craniata</taxon>
        <taxon>Vertebrata</taxon>
        <taxon>Euteleostomi</taxon>
        <taxon>Actinopterygii</taxon>
        <taxon>Neopterygii</taxon>
        <taxon>Teleostei</taxon>
        <taxon>Ostariophysi</taxon>
        <taxon>Cypriniformes</taxon>
        <taxon>Cyprinidae</taxon>
        <taxon>Cyprininae</taxon>
        <taxon>Cyprinus</taxon>
    </lineage>
</organism>
<feature type="transmembrane region" description="Helical" evidence="7">
    <location>
        <begin position="50"/>
        <end position="71"/>
    </location>
</feature>
<dbReference type="GO" id="GO:0015095">
    <property type="term" value="F:magnesium ion transmembrane transporter activity"/>
    <property type="evidence" value="ECO:0007669"/>
    <property type="project" value="InterPro"/>
</dbReference>
<dbReference type="InterPro" id="IPR037185">
    <property type="entry name" value="EmrE-like"/>
</dbReference>
<comment type="similarity">
    <text evidence="2">Belongs to the NIPA family.</text>
</comment>
<dbReference type="InterPro" id="IPR008521">
    <property type="entry name" value="Mg_trans_NIPA"/>
</dbReference>
<feature type="transmembrane region" description="Helical" evidence="7">
    <location>
        <begin position="92"/>
        <end position="113"/>
    </location>
</feature>
<dbReference type="Pfam" id="PF05653">
    <property type="entry name" value="Mg_trans_NIPA"/>
    <property type="match status" value="1"/>
</dbReference>
<reference evidence="8" key="1">
    <citation type="submission" date="2025-08" db="UniProtKB">
        <authorList>
            <consortium name="Ensembl"/>
        </authorList>
    </citation>
    <scope>IDENTIFICATION</scope>
</reference>
<feature type="transmembrane region" description="Helical" evidence="7">
    <location>
        <begin position="119"/>
        <end position="138"/>
    </location>
</feature>
<sequence length="392" mass="44074">MFLNHPYWSWRNNSANGVLGMRTVLVWGRHWVFWALCTVYHFGSSRLRPLYSVPSLHTICGNFLISISLNIQKYTHVRQSQRETKPYYTSRLWWCGILLMGLGELGNFAAYGFAPASLIAPLGCVSVIMSVVISVVFLKETLRASDILGGALALTGTYFLVTFAPRSSPHVTANMVERSLVSWTFLIYFMFELILFAILMYLYKCRNVKHIVIMMILVALLASGTVISVKAVSGMITETIRGSHLQLTYPIFYIMFIIMVTSCAFQIKFLNQAMKMFDATEIVPINYVFFTASAVVAGILFYEEFYGLSLIYYIMFAIGCLLAFTGVFLIARARPRIKMDRVFSMGQIPGIPITPDSGKSSTDKMQPQSDDSKYGKLGSKLTCNSGIQQDEP</sequence>
<keyword evidence="4 7" id="KW-1133">Transmembrane helix</keyword>
<feature type="transmembrane region" description="Helical" evidence="7">
    <location>
        <begin position="251"/>
        <end position="270"/>
    </location>
</feature>
<evidence type="ECO:0000256" key="3">
    <source>
        <dbReference type="ARBA" id="ARBA00022692"/>
    </source>
</evidence>
<evidence type="ECO:0000256" key="2">
    <source>
        <dbReference type="ARBA" id="ARBA00007230"/>
    </source>
</evidence>
<dbReference type="PANTHER" id="PTHR12570:SF16">
    <property type="entry name" value="NIPA-LIKE PROTEIN 2"/>
    <property type="match status" value="1"/>
</dbReference>
<evidence type="ECO:0000313" key="9">
    <source>
        <dbReference type="Proteomes" id="UP001108240"/>
    </source>
</evidence>
<dbReference type="OMA" id="FLNQATH"/>
<accession>A0A9J8A722</accession>
<dbReference type="SUPFAM" id="SSF103481">
    <property type="entry name" value="Multidrug resistance efflux transporter EmrE"/>
    <property type="match status" value="1"/>
</dbReference>
<dbReference type="Gene3D" id="1.10.3730.20">
    <property type="match status" value="1"/>
</dbReference>
<dbReference type="AlphaFoldDB" id="A0A9J8A722"/>
<keyword evidence="3 7" id="KW-0812">Transmembrane</keyword>
<evidence type="ECO:0000313" key="8">
    <source>
        <dbReference type="Ensembl" id="ENSCCRP00000137160.1"/>
    </source>
</evidence>
<feature type="transmembrane region" description="Helical" evidence="7">
    <location>
        <begin position="147"/>
        <end position="165"/>
    </location>
</feature>
<evidence type="ECO:0000256" key="6">
    <source>
        <dbReference type="SAM" id="MobiDB-lite"/>
    </source>
</evidence>
<keyword evidence="5 7" id="KW-0472">Membrane</keyword>
<dbReference type="PANTHER" id="PTHR12570">
    <property type="match status" value="1"/>
</dbReference>
<keyword evidence="9" id="KW-1185">Reference proteome</keyword>
<evidence type="ECO:0000256" key="1">
    <source>
        <dbReference type="ARBA" id="ARBA00004141"/>
    </source>
</evidence>
<feature type="transmembrane region" description="Helical" evidence="7">
    <location>
        <begin position="308"/>
        <end position="331"/>
    </location>
</feature>
<feature type="compositionally biased region" description="Polar residues" evidence="6">
    <location>
        <begin position="381"/>
        <end position="392"/>
    </location>
</feature>
<proteinExistence type="inferred from homology"/>
<feature type="compositionally biased region" description="Polar residues" evidence="6">
    <location>
        <begin position="357"/>
        <end position="369"/>
    </location>
</feature>
<dbReference type="Proteomes" id="UP001108240">
    <property type="component" value="Unplaced"/>
</dbReference>
<evidence type="ECO:0000256" key="7">
    <source>
        <dbReference type="SAM" id="Phobius"/>
    </source>
</evidence>
<protein>
    <submittedName>
        <fullName evidence="8">NIPA like domain containing 2</fullName>
    </submittedName>
</protein>
<comment type="subcellular location">
    <subcellularLocation>
        <location evidence="1">Membrane</location>
        <topology evidence="1">Multi-pass membrane protein</topology>
    </subcellularLocation>
</comment>
<name>A0A9J8A722_CYPCA</name>
<evidence type="ECO:0000256" key="5">
    <source>
        <dbReference type="ARBA" id="ARBA00023136"/>
    </source>
</evidence>
<feature type="transmembrane region" description="Helical" evidence="7">
    <location>
        <begin position="282"/>
        <end position="302"/>
    </location>
</feature>
<feature type="transmembrane region" description="Helical" evidence="7">
    <location>
        <begin position="185"/>
        <end position="203"/>
    </location>
</feature>
<feature type="transmembrane region" description="Helical" evidence="7">
    <location>
        <begin position="210"/>
        <end position="231"/>
    </location>
</feature>
<dbReference type="Ensembl" id="ENSCCRT00000189260.1">
    <property type="protein sequence ID" value="ENSCCRP00000137160.1"/>
    <property type="gene ID" value="ENSCCRG00000065433.1"/>
</dbReference>
<dbReference type="GeneTree" id="ENSGT00940000159321"/>